<feature type="region of interest" description="Disordered" evidence="5">
    <location>
        <begin position="1"/>
        <end position="23"/>
    </location>
</feature>
<comment type="caution">
    <text evidence="7">The sequence shown here is derived from an EMBL/GenBank/DDBJ whole genome shotgun (WGS) entry which is preliminary data.</text>
</comment>
<reference evidence="7 8" key="1">
    <citation type="journal article" date="2019" name="Int. J. Syst. Evol. Microbiol.">
        <title>The Global Catalogue of Microorganisms (GCM) 10K type strain sequencing project: providing services to taxonomists for standard genome sequencing and annotation.</title>
        <authorList>
            <consortium name="The Broad Institute Genomics Platform"/>
            <consortium name="The Broad Institute Genome Sequencing Center for Infectious Disease"/>
            <person name="Wu L."/>
            <person name="Ma J."/>
        </authorList>
    </citation>
    <scope>NUCLEOTIDE SEQUENCE [LARGE SCALE GENOMIC DNA]</scope>
    <source>
        <strain evidence="7 8">JCM 6833</strain>
    </source>
</reference>
<protein>
    <recommendedName>
        <fullName evidence="6">HTH tetR-type domain-containing protein</fullName>
    </recommendedName>
</protein>
<dbReference type="PANTHER" id="PTHR30055">
    <property type="entry name" value="HTH-TYPE TRANSCRIPTIONAL REGULATOR RUTR"/>
    <property type="match status" value="1"/>
</dbReference>
<dbReference type="Proteomes" id="UP001501509">
    <property type="component" value="Unassembled WGS sequence"/>
</dbReference>
<dbReference type="Gene3D" id="1.10.10.60">
    <property type="entry name" value="Homeodomain-like"/>
    <property type="match status" value="1"/>
</dbReference>
<evidence type="ECO:0000256" key="5">
    <source>
        <dbReference type="SAM" id="MobiDB-lite"/>
    </source>
</evidence>
<keyword evidence="8" id="KW-1185">Reference proteome</keyword>
<evidence type="ECO:0000313" key="8">
    <source>
        <dbReference type="Proteomes" id="UP001501509"/>
    </source>
</evidence>
<dbReference type="SUPFAM" id="SSF46689">
    <property type="entry name" value="Homeodomain-like"/>
    <property type="match status" value="1"/>
</dbReference>
<organism evidence="7 8">
    <name type="scientific">Actinomadura fulvescens</name>
    <dbReference type="NCBI Taxonomy" id="46160"/>
    <lineage>
        <taxon>Bacteria</taxon>
        <taxon>Bacillati</taxon>
        <taxon>Actinomycetota</taxon>
        <taxon>Actinomycetes</taxon>
        <taxon>Streptosporangiales</taxon>
        <taxon>Thermomonosporaceae</taxon>
        <taxon>Actinomadura</taxon>
    </lineage>
</organism>
<keyword evidence="1" id="KW-0805">Transcription regulation</keyword>
<evidence type="ECO:0000256" key="1">
    <source>
        <dbReference type="ARBA" id="ARBA00023015"/>
    </source>
</evidence>
<name>A0ABN3Q5M2_9ACTN</name>
<gene>
    <name evidence="7" type="ORF">GCM10010411_60530</name>
</gene>
<dbReference type="Gene3D" id="1.10.357.10">
    <property type="entry name" value="Tetracycline Repressor, domain 2"/>
    <property type="match status" value="1"/>
</dbReference>
<evidence type="ECO:0000313" key="7">
    <source>
        <dbReference type="EMBL" id="GAA2617258.1"/>
    </source>
</evidence>
<feature type="domain" description="HTH tetR-type" evidence="6">
    <location>
        <begin position="29"/>
        <end position="89"/>
    </location>
</feature>
<dbReference type="PANTHER" id="PTHR30055:SF238">
    <property type="entry name" value="MYCOFACTOCIN BIOSYNTHESIS TRANSCRIPTIONAL REGULATOR MFTR-RELATED"/>
    <property type="match status" value="1"/>
</dbReference>
<evidence type="ECO:0000256" key="4">
    <source>
        <dbReference type="PROSITE-ProRule" id="PRU00335"/>
    </source>
</evidence>
<evidence type="ECO:0000259" key="6">
    <source>
        <dbReference type="PROSITE" id="PS50977"/>
    </source>
</evidence>
<accession>A0ABN3Q5M2</accession>
<dbReference type="PROSITE" id="PS50977">
    <property type="entry name" value="HTH_TETR_2"/>
    <property type="match status" value="1"/>
</dbReference>
<dbReference type="Pfam" id="PF00440">
    <property type="entry name" value="TetR_N"/>
    <property type="match status" value="1"/>
</dbReference>
<dbReference type="EMBL" id="BAAATD010000009">
    <property type="protein sequence ID" value="GAA2617258.1"/>
    <property type="molecule type" value="Genomic_DNA"/>
</dbReference>
<keyword evidence="3" id="KW-0804">Transcription</keyword>
<evidence type="ECO:0000256" key="2">
    <source>
        <dbReference type="ARBA" id="ARBA00023125"/>
    </source>
</evidence>
<dbReference type="InterPro" id="IPR009057">
    <property type="entry name" value="Homeodomain-like_sf"/>
</dbReference>
<sequence>MEKPSSLRTHSAGPLPGGSHGLTREEVATQQRNRLLVAMVEVAAEKGYVATSVADVLRRSRVSRLTFYEHFANKEACFIAAYELVTDILAERIEEAARLGGTPLERLDRVIGAYLTGLAAEPEVARVFLVEVYAAGVEVLGRRLTVQATLTAWVAELFGATTAEQRLACETVVGALVSLVTTRVLTGDLAALAALREPFVALVARLMPPENEP</sequence>
<dbReference type="InterPro" id="IPR001647">
    <property type="entry name" value="HTH_TetR"/>
</dbReference>
<proteinExistence type="predicted"/>
<dbReference type="RefSeq" id="WP_344545877.1">
    <property type="nucleotide sequence ID" value="NZ_BAAATD010000009.1"/>
</dbReference>
<evidence type="ECO:0000256" key="3">
    <source>
        <dbReference type="ARBA" id="ARBA00023163"/>
    </source>
</evidence>
<feature type="DNA-binding region" description="H-T-H motif" evidence="4">
    <location>
        <begin position="52"/>
        <end position="71"/>
    </location>
</feature>
<keyword evidence="2 4" id="KW-0238">DNA-binding</keyword>
<dbReference type="PRINTS" id="PR00455">
    <property type="entry name" value="HTHTETR"/>
</dbReference>
<dbReference type="InterPro" id="IPR050109">
    <property type="entry name" value="HTH-type_TetR-like_transc_reg"/>
</dbReference>